<dbReference type="Proteomes" id="UP000078200">
    <property type="component" value="Unassembled WGS sequence"/>
</dbReference>
<reference evidence="2" key="1">
    <citation type="submission" date="2020-05" db="UniProtKB">
        <authorList>
            <consortium name="EnsemblMetazoa"/>
        </authorList>
    </citation>
    <scope>IDENTIFICATION</scope>
    <source>
        <strain evidence="2">TTRI</strain>
    </source>
</reference>
<evidence type="ECO:0000313" key="2">
    <source>
        <dbReference type="EnsemblMetazoa" id="GAUT010468-PA"/>
    </source>
</evidence>
<dbReference type="VEuPathDB" id="VectorBase:GAUT010468"/>
<feature type="region of interest" description="Disordered" evidence="1">
    <location>
        <begin position="92"/>
        <end position="114"/>
    </location>
</feature>
<sequence>MQADIVDVQSFRTKINAGGDKHNHDSVRNKNSSNSYQCFNLRKNKQFIAAGSGDTNNDDDNDNDNDNGDDDDDIDTLTATAGTTIMLQVSVSAQKASPNMTSISTANAPHTHHA</sequence>
<dbReference type="EnsemblMetazoa" id="GAUT010468-RA">
    <property type="protein sequence ID" value="GAUT010468-PA"/>
    <property type="gene ID" value="GAUT010468"/>
</dbReference>
<feature type="compositionally biased region" description="Basic and acidic residues" evidence="1">
    <location>
        <begin position="19"/>
        <end position="28"/>
    </location>
</feature>
<proteinExistence type="predicted"/>
<feature type="compositionally biased region" description="Polar residues" evidence="1">
    <location>
        <begin position="92"/>
        <end position="108"/>
    </location>
</feature>
<keyword evidence="3" id="KW-1185">Reference proteome</keyword>
<feature type="region of interest" description="Disordered" evidence="1">
    <location>
        <begin position="49"/>
        <end position="77"/>
    </location>
</feature>
<dbReference type="AlphaFoldDB" id="A0A1A9UNM5"/>
<evidence type="ECO:0000256" key="1">
    <source>
        <dbReference type="SAM" id="MobiDB-lite"/>
    </source>
</evidence>
<evidence type="ECO:0000313" key="3">
    <source>
        <dbReference type="Proteomes" id="UP000078200"/>
    </source>
</evidence>
<organism evidence="2 3">
    <name type="scientific">Glossina austeni</name>
    <name type="common">Savannah tsetse fly</name>
    <dbReference type="NCBI Taxonomy" id="7395"/>
    <lineage>
        <taxon>Eukaryota</taxon>
        <taxon>Metazoa</taxon>
        <taxon>Ecdysozoa</taxon>
        <taxon>Arthropoda</taxon>
        <taxon>Hexapoda</taxon>
        <taxon>Insecta</taxon>
        <taxon>Pterygota</taxon>
        <taxon>Neoptera</taxon>
        <taxon>Endopterygota</taxon>
        <taxon>Diptera</taxon>
        <taxon>Brachycera</taxon>
        <taxon>Muscomorpha</taxon>
        <taxon>Hippoboscoidea</taxon>
        <taxon>Glossinidae</taxon>
        <taxon>Glossina</taxon>
    </lineage>
</organism>
<feature type="compositionally biased region" description="Acidic residues" evidence="1">
    <location>
        <begin position="56"/>
        <end position="75"/>
    </location>
</feature>
<name>A0A1A9UNM5_GLOAU</name>
<accession>A0A1A9UNM5</accession>
<protein>
    <submittedName>
        <fullName evidence="2">Uncharacterized protein</fullName>
    </submittedName>
</protein>
<feature type="region of interest" description="Disordered" evidence="1">
    <location>
        <begin position="1"/>
        <end position="35"/>
    </location>
</feature>